<dbReference type="Proteomes" id="UP000821837">
    <property type="component" value="Chromosome 8"/>
</dbReference>
<feature type="compositionally biased region" description="Basic and acidic residues" evidence="1">
    <location>
        <begin position="7"/>
        <end position="43"/>
    </location>
</feature>
<accession>A0A9D4PH22</accession>
<organism evidence="2 3">
    <name type="scientific">Rhipicephalus sanguineus</name>
    <name type="common">Brown dog tick</name>
    <name type="synonym">Ixodes sanguineus</name>
    <dbReference type="NCBI Taxonomy" id="34632"/>
    <lineage>
        <taxon>Eukaryota</taxon>
        <taxon>Metazoa</taxon>
        <taxon>Ecdysozoa</taxon>
        <taxon>Arthropoda</taxon>
        <taxon>Chelicerata</taxon>
        <taxon>Arachnida</taxon>
        <taxon>Acari</taxon>
        <taxon>Parasitiformes</taxon>
        <taxon>Ixodida</taxon>
        <taxon>Ixodoidea</taxon>
        <taxon>Ixodidae</taxon>
        <taxon>Rhipicephalinae</taxon>
        <taxon>Rhipicephalus</taxon>
        <taxon>Rhipicephalus</taxon>
    </lineage>
</organism>
<reference evidence="2" key="2">
    <citation type="submission" date="2021-09" db="EMBL/GenBank/DDBJ databases">
        <authorList>
            <person name="Jia N."/>
            <person name="Wang J."/>
            <person name="Shi W."/>
            <person name="Du L."/>
            <person name="Sun Y."/>
            <person name="Zhan W."/>
            <person name="Jiang J."/>
            <person name="Wang Q."/>
            <person name="Zhang B."/>
            <person name="Ji P."/>
            <person name="Sakyi L.B."/>
            <person name="Cui X."/>
            <person name="Yuan T."/>
            <person name="Jiang B."/>
            <person name="Yang W."/>
            <person name="Lam T.T.-Y."/>
            <person name="Chang Q."/>
            <person name="Ding S."/>
            <person name="Wang X."/>
            <person name="Zhu J."/>
            <person name="Ruan X."/>
            <person name="Zhao L."/>
            <person name="Wei J."/>
            <person name="Que T."/>
            <person name="Du C."/>
            <person name="Cheng J."/>
            <person name="Dai P."/>
            <person name="Han X."/>
            <person name="Huang E."/>
            <person name="Gao Y."/>
            <person name="Liu J."/>
            <person name="Shao H."/>
            <person name="Ye R."/>
            <person name="Li L."/>
            <person name="Wei W."/>
            <person name="Wang X."/>
            <person name="Wang C."/>
            <person name="Huo Q."/>
            <person name="Li W."/>
            <person name="Guo W."/>
            <person name="Chen H."/>
            <person name="Chen S."/>
            <person name="Zhou L."/>
            <person name="Zhou L."/>
            <person name="Ni X."/>
            <person name="Tian J."/>
            <person name="Zhou Y."/>
            <person name="Sheng Y."/>
            <person name="Liu T."/>
            <person name="Pan Y."/>
            <person name="Xia L."/>
            <person name="Li J."/>
            <person name="Zhao F."/>
            <person name="Cao W."/>
        </authorList>
    </citation>
    <scope>NUCLEOTIDE SEQUENCE</scope>
    <source>
        <strain evidence="2">Rsan-2018</strain>
        <tissue evidence="2">Larvae</tissue>
    </source>
</reference>
<reference evidence="2" key="1">
    <citation type="journal article" date="2020" name="Cell">
        <title>Large-Scale Comparative Analyses of Tick Genomes Elucidate Their Genetic Diversity and Vector Capacities.</title>
        <authorList>
            <consortium name="Tick Genome and Microbiome Consortium (TIGMIC)"/>
            <person name="Jia N."/>
            <person name="Wang J."/>
            <person name="Shi W."/>
            <person name="Du L."/>
            <person name="Sun Y."/>
            <person name="Zhan W."/>
            <person name="Jiang J.F."/>
            <person name="Wang Q."/>
            <person name="Zhang B."/>
            <person name="Ji P."/>
            <person name="Bell-Sakyi L."/>
            <person name="Cui X.M."/>
            <person name="Yuan T.T."/>
            <person name="Jiang B.G."/>
            <person name="Yang W.F."/>
            <person name="Lam T.T."/>
            <person name="Chang Q.C."/>
            <person name="Ding S.J."/>
            <person name="Wang X.J."/>
            <person name="Zhu J.G."/>
            <person name="Ruan X.D."/>
            <person name="Zhao L."/>
            <person name="Wei J.T."/>
            <person name="Ye R.Z."/>
            <person name="Que T.C."/>
            <person name="Du C.H."/>
            <person name="Zhou Y.H."/>
            <person name="Cheng J.X."/>
            <person name="Dai P.F."/>
            <person name="Guo W.B."/>
            <person name="Han X.H."/>
            <person name="Huang E.J."/>
            <person name="Li L.F."/>
            <person name="Wei W."/>
            <person name="Gao Y.C."/>
            <person name="Liu J.Z."/>
            <person name="Shao H.Z."/>
            <person name="Wang X."/>
            <person name="Wang C.C."/>
            <person name="Yang T.C."/>
            <person name="Huo Q.B."/>
            <person name="Li W."/>
            <person name="Chen H.Y."/>
            <person name="Chen S.E."/>
            <person name="Zhou L.G."/>
            <person name="Ni X.B."/>
            <person name="Tian J.H."/>
            <person name="Sheng Y."/>
            <person name="Liu T."/>
            <person name="Pan Y.S."/>
            <person name="Xia L.Y."/>
            <person name="Li J."/>
            <person name="Zhao F."/>
            <person name="Cao W.C."/>
        </authorList>
    </citation>
    <scope>NUCLEOTIDE SEQUENCE</scope>
    <source>
        <strain evidence="2">Rsan-2018</strain>
    </source>
</reference>
<feature type="compositionally biased region" description="Basic and acidic residues" evidence="1">
    <location>
        <begin position="97"/>
        <end position="111"/>
    </location>
</feature>
<protein>
    <submittedName>
        <fullName evidence="2">Uncharacterized protein</fullName>
    </submittedName>
</protein>
<proteinExistence type="predicted"/>
<dbReference type="VEuPathDB" id="VectorBase:RSAN_046124"/>
<sequence length="390" mass="44591">MFASNYRRTEEEEREYKRRRAEAARRRRQNLSEEQKASERERNAAAARQRRLHQTEEQRAAERERHRARRANPQVRAAERERDAEARRRRRANPHLRAAERARRRERRLAEGVRPSSRRQRRAKARRDRRQTSERRRASASPSPTPASAVWSRGAGSEDDFALLLDDLGQLCSACDRLCFRHDVSEVSPRHVATLAREFPEKQNVEEFALCQACRDSLEAGSVALVARRCGYVYPPMPEWLTIISSDEEEQPVGCVVHGPPPVLTARSTQTDVVTPLSRRVDIAIGSSWIDDRGVSRSTQTSSSIAAKVHSWTATEMDDLPKQRLQCSVESDPGETDNDARETTKPTLSVAAVEVTQEPVHLAVVQRREYYMVIGEVQCLRLLAYRRPLG</sequence>
<gene>
    <name evidence="2" type="ORF">HPB52_020279</name>
</gene>
<feature type="compositionally biased region" description="Basic and acidic residues" evidence="1">
    <location>
        <begin position="53"/>
        <end position="65"/>
    </location>
</feature>
<dbReference type="AlphaFoldDB" id="A0A9D4PH22"/>
<dbReference type="EMBL" id="JABSTV010001254">
    <property type="protein sequence ID" value="KAH7940017.1"/>
    <property type="molecule type" value="Genomic_DNA"/>
</dbReference>
<keyword evidence="3" id="KW-1185">Reference proteome</keyword>
<evidence type="ECO:0000313" key="3">
    <source>
        <dbReference type="Proteomes" id="UP000821837"/>
    </source>
</evidence>
<feature type="compositionally biased region" description="Low complexity" evidence="1">
    <location>
        <begin position="139"/>
        <end position="149"/>
    </location>
</feature>
<evidence type="ECO:0000313" key="2">
    <source>
        <dbReference type="EMBL" id="KAH7940017.1"/>
    </source>
</evidence>
<feature type="region of interest" description="Disordered" evidence="1">
    <location>
        <begin position="1"/>
        <end position="153"/>
    </location>
</feature>
<feature type="compositionally biased region" description="Basic residues" evidence="1">
    <location>
        <begin position="116"/>
        <end position="129"/>
    </location>
</feature>
<comment type="caution">
    <text evidence="2">The sequence shown here is derived from an EMBL/GenBank/DDBJ whole genome shotgun (WGS) entry which is preliminary data.</text>
</comment>
<feature type="compositionally biased region" description="Basic and acidic residues" evidence="1">
    <location>
        <begin position="77"/>
        <end position="86"/>
    </location>
</feature>
<evidence type="ECO:0000256" key="1">
    <source>
        <dbReference type="SAM" id="MobiDB-lite"/>
    </source>
</evidence>
<name>A0A9D4PH22_RHISA</name>